<evidence type="ECO:0000313" key="12">
    <source>
        <dbReference type="Proteomes" id="UP000241788"/>
    </source>
</evidence>
<comment type="similarity">
    <text evidence="9">Belongs to the TatA/E family.</text>
</comment>
<keyword evidence="12" id="KW-1185">Reference proteome</keyword>
<dbReference type="Proteomes" id="UP000241788">
    <property type="component" value="Unassembled WGS sequence"/>
</dbReference>
<protein>
    <recommendedName>
        <fullName evidence="9">Sec-independent protein translocase protein TatA</fullName>
    </recommendedName>
</protein>
<comment type="subunit">
    <text evidence="9">The Tat system comprises two distinct complexes: a TatABC complex, containing multiple copies of TatA, TatB and TatC subunits, and a separate TatA complex, containing only TatA subunits. Substrates initially bind to the TatABC complex, which probably triggers association of the separate TatA complex to form the active translocon.</text>
</comment>
<evidence type="ECO:0000256" key="4">
    <source>
        <dbReference type="ARBA" id="ARBA00022692"/>
    </source>
</evidence>
<keyword evidence="5 9" id="KW-0653">Protein transport</keyword>
<keyword evidence="7 9" id="KW-0811">Translocation</keyword>
<evidence type="ECO:0000256" key="1">
    <source>
        <dbReference type="ARBA" id="ARBA00004162"/>
    </source>
</evidence>
<comment type="function">
    <text evidence="9">Part of the twin-arginine translocation (Tat) system that transports large folded proteins containing a characteristic twin-arginine motif in their signal peptide across membranes. TatA could form the protein-conducting channel of the Tat system.</text>
</comment>
<dbReference type="EMBL" id="FTLW01000002">
    <property type="protein sequence ID" value="SIQ33256.1"/>
    <property type="molecule type" value="Genomic_DNA"/>
</dbReference>
<dbReference type="GO" id="GO:0008320">
    <property type="term" value="F:protein transmembrane transporter activity"/>
    <property type="evidence" value="ECO:0007669"/>
    <property type="project" value="UniProtKB-UniRule"/>
</dbReference>
<evidence type="ECO:0000256" key="5">
    <source>
        <dbReference type="ARBA" id="ARBA00022927"/>
    </source>
</evidence>
<proteinExistence type="inferred from homology"/>
<dbReference type="GO" id="GO:0043953">
    <property type="term" value="P:protein transport by the Tat complex"/>
    <property type="evidence" value="ECO:0007669"/>
    <property type="project" value="UniProtKB-UniRule"/>
</dbReference>
<keyword evidence="6 9" id="KW-1133">Transmembrane helix</keyword>
<evidence type="ECO:0000256" key="2">
    <source>
        <dbReference type="ARBA" id="ARBA00022448"/>
    </source>
</evidence>
<evidence type="ECO:0000256" key="6">
    <source>
        <dbReference type="ARBA" id="ARBA00022989"/>
    </source>
</evidence>
<dbReference type="InterPro" id="IPR003369">
    <property type="entry name" value="TatA/B/E"/>
</dbReference>
<dbReference type="GO" id="GO:0033281">
    <property type="term" value="C:TAT protein transport complex"/>
    <property type="evidence" value="ECO:0007669"/>
    <property type="project" value="UniProtKB-UniRule"/>
</dbReference>
<keyword evidence="3 9" id="KW-1003">Cell membrane</keyword>
<dbReference type="HAMAP" id="MF_00236">
    <property type="entry name" value="TatA_E"/>
    <property type="match status" value="1"/>
</dbReference>
<evidence type="ECO:0000256" key="8">
    <source>
        <dbReference type="ARBA" id="ARBA00023136"/>
    </source>
</evidence>
<dbReference type="Pfam" id="PF02416">
    <property type="entry name" value="TatA_B_E"/>
    <property type="match status" value="1"/>
</dbReference>
<feature type="compositionally biased region" description="Basic and acidic residues" evidence="10">
    <location>
        <begin position="40"/>
        <end position="74"/>
    </location>
</feature>
<name>A0A1N6RWZ4_9GAMM</name>
<keyword evidence="4 9" id="KW-0812">Transmembrane</keyword>
<dbReference type="OrthoDB" id="7066617at2"/>
<dbReference type="PANTHER" id="PTHR42982:SF1">
    <property type="entry name" value="SEC-INDEPENDENT PROTEIN TRANSLOCASE PROTEIN TATA"/>
    <property type="match status" value="1"/>
</dbReference>
<feature type="region of interest" description="Disordered" evidence="10">
    <location>
        <begin position="33"/>
        <end position="74"/>
    </location>
</feature>
<dbReference type="PANTHER" id="PTHR42982">
    <property type="entry name" value="SEC-INDEPENDENT PROTEIN TRANSLOCASE PROTEIN TATA"/>
    <property type="match status" value="1"/>
</dbReference>
<dbReference type="STRING" id="1604334.SAMN05421546_1116"/>
<organism evidence="11 12">
    <name type="scientific">Solilutibacter tolerans</name>
    <dbReference type="NCBI Taxonomy" id="1604334"/>
    <lineage>
        <taxon>Bacteria</taxon>
        <taxon>Pseudomonadati</taxon>
        <taxon>Pseudomonadota</taxon>
        <taxon>Gammaproteobacteria</taxon>
        <taxon>Lysobacterales</taxon>
        <taxon>Lysobacteraceae</taxon>
        <taxon>Solilutibacter</taxon>
    </lineage>
</organism>
<dbReference type="RefSeq" id="WP_076586069.1">
    <property type="nucleotide sequence ID" value="NZ_FTLW01000002.1"/>
</dbReference>
<dbReference type="InterPro" id="IPR006312">
    <property type="entry name" value="TatA/E"/>
</dbReference>
<keyword evidence="2 9" id="KW-0813">Transport</keyword>
<sequence>MIGWRELLILLVIVLLIFGAKRLRNIGEDLGGAVKGFKKGMKDPEQLPDGSDRKANGEKRPEDASQDRVPPRDS</sequence>
<evidence type="ECO:0000256" key="10">
    <source>
        <dbReference type="SAM" id="MobiDB-lite"/>
    </source>
</evidence>
<gene>
    <name evidence="9" type="primary">tatA</name>
    <name evidence="11" type="ORF">SAMN05421546_1116</name>
</gene>
<dbReference type="Gene3D" id="1.20.5.3310">
    <property type="match status" value="1"/>
</dbReference>
<keyword evidence="8 9" id="KW-0472">Membrane</keyword>
<comment type="subcellular location">
    <subcellularLocation>
        <location evidence="1 9">Cell membrane</location>
        <topology evidence="1 9">Single-pass membrane protein</topology>
    </subcellularLocation>
</comment>
<evidence type="ECO:0000313" key="11">
    <source>
        <dbReference type="EMBL" id="SIQ33256.1"/>
    </source>
</evidence>
<evidence type="ECO:0000256" key="7">
    <source>
        <dbReference type="ARBA" id="ARBA00023010"/>
    </source>
</evidence>
<accession>A0A1N6RWZ4</accession>
<reference evidence="12" key="1">
    <citation type="submission" date="2017-01" db="EMBL/GenBank/DDBJ databases">
        <authorList>
            <person name="Varghese N."/>
            <person name="Submissions S."/>
        </authorList>
    </citation>
    <scope>NUCLEOTIDE SEQUENCE [LARGE SCALE GENOMIC DNA]</scope>
    <source>
        <strain evidence="12">UM1</strain>
    </source>
</reference>
<evidence type="ECO:0000256" key="9">
    <source>
        <dbReference type="HAMAP-Rule" id="MF_00236"/>
    </source>
</evidence>
<evidence type="ECO:0000256" key="3">
    <source>
        <dbReference type="ARBA" id="ARBA00022475"/>
    </source>
</evidence>
<dbReference type="AlphaFoldDB" id="A0A1N6RWZ4"/>
<dbReference type="NCBIfam" id="TIGR01411">
    <property type="entry name" value="tatAE"/>
    <property type="match status" value="1"/>
</dbReference>